<dbReference type="PANTHER" id="PTHR33490">
    <property type="entry name" value="BLR5614 PROTEIN-RELATED"/>
    <property type="match status" value="1"/>
</dbReference>
<evidence type="ECO:0000313" key="3">
    <source>
        <dbReference type="Proteomes" id="UP001596516"/>
    </source>
</evidence>
<feature type="domain" description="Cyclic nucleotide-binding" evidence="1">
    <location>
        <begin position="65"/>
        <end position="127"/>
    </location>
</feature>
<dbReference type="InterPro" id="IPR038765">
    <property type="entry name" value="Papain-like_cys_pep_sf"/>
</dbReference>
<protein>
    <submittedName>
        <fullName evidence="2">Transglutaminase domain-containing protein</fullName>
    </submittedName>
</protein>
<comment type="caution">
    <text evidence="2">The sequence shown here is derived from an EMBL/GenBank/DDBJ whole genome shotgun (WGS) entry which is preliminary data.</text>
</comment>
<evidence type="ECO:0000259" key="1">
    <source>
        <dbReference type="PROSITE" id="PS50042"/>
    </source>
</evidence>
<dbReference type="SUPFAM" id="SSF54001">
    <property type="entry name" value="Cysteine proteinases"/>
    <property type="match status" value="1"/>
</dbReference>
<sequence length="390" mass="43292">MLAYEIDAFRVSQPQQKRRIPMSYLSITASKINFNTWFKDTPLGLRLGLLADRVWQAGRLESHRAGDTVIARGDARAILHVVLTGRMSDSMTWYGPGNHLGSGPILHGRAISDDVVALEPCTVWSLDLGQSLLGKPLAAVRQLLLEVLDMLEPLPRHRPMPRRQRGDVSGFCDSDNPLIRRTAAQLRRGSDSETAATIWKYVQGMPYRFGHWQERASQTLARGTGMCTTKSNVQVALARACGLEAGFVEVGLEMSVLGLLIPDMWHHAMRPKVRHYFAAVRLDGRWHAADATFNVACLDLFAKANPVLLALQPYSFGTNAPFNPGAFVNGEDPFAIDVRPDLAREMSKSSRFEAHHFDSLNTRLDQVQGLVTMPDLARDPEMARSLGLVD</sequence>
<organism evidence="2 3">
    <name type="scientific">Plastorhodobacter daqingensis</name>
    <dbReference type="NCBI Taxonomy" id="1387281"/>
    <lineage>
        <taxon>Bacteria</taxon>
        <taxon>Pseudomonadati</taxon>
        <taxon>Pseudomonadota</taxon>
        <taxon>Alphaproteobacteria</taxon>
        <taxon>Rhodobacterales</taxon>
        <taxon>Paracoccaceae</taxon>
        <taxon>Plastorhodobacter</taxon>
    </lineage>
</organism>
<keyword evidence="3" id="KW-1185">Reference proteome</keyword>
<dbReference type="Pfam" id="PF01841">
    <property type="entry name" value="Transglut_core"/>
    <property type="match status" value="1"/>
</dbReference>
<dbReference type="CDD" id="cd00038">
    <property type="entry name" value="CAP_ED"/>
    <property type="match status" value="1"/>
</dbReference>
<gene>
    <name evidence="2" type="ORF">ACFQXB_00905</name>
</gene>
<dbReference type="InterPro" id="IPR018490">
    <property type="entry name" value="cNMP-bd_dom_sf"/>
</dbReference>
<dbReference type="Gene3D" id="3.10.620.30">
    <property type="match status" value="1"/>
</dbReference>
<dbReference type="PROSITE" id="PS50042">
    <property type="entry name" value="CNMP_BINDING_3"/>
    <property type="match status" value="1"/>
</dbReference>
<dbReference type="EMBL" id="JBHTFQ010000001">
    <property type="protein sequence ID" value="MFC7702751.1"/>
    <property type="molecule type" value="Genomic_DNA"/>
</dbReference>
<dbReference type="SUPFAM" id="SSF51206">
    <property type="entry name" value="cAMP-binding domain-like"/>
    <property type="match status" value="1"/>
</dbReference>
<evidence type="ECO:0000313" key="2">
    <source>
        <dbReference type="EMBL" id="MFC7702751.1"/>
    </source>
</evidence>
<dbReference type="Proteomes" id="UP001596516">
    <property type="component" value="Unassembled WGS sequence"/>
</dbReference>
<dbReference type="InterPro" id="IPR002931">
    <property type="entry name" value="Transglutaminase-like"/>
</dbReference>
<accession>A0ABW2UFJ2</accession>
<reference evidence="3" key="1">
    <citation type="journal article" date="2019" name="Int. J. Syst. Evol. Microbiol.">
        <title>The Global Catalogue of Microorganisms (GCM) 10K type strain sequencing project: providing services to taxonomists for standard genome sequencing and annotation.</title>
        <authorList>
            <consortium name="The Broad Institute Genomics Platform"/>
            <consortium name="The Broad Institute Genome Sequencing Center for Infectious Disease"/>
            <person name="Wu L."/>
            <person name="Ma J."/>
        </authorList>
    </citation>
    <scope>NUCLEOTIDE SEQUENCE [LARGE SCALE GENOMIC DNA]</scope>
    <source>
        <strain evidence="3">CGMCC 1.12750</strain>
    </source>
</reference>
<proteinExistence type="predicted"/>
<name>A0ABW2UFJ2_9RHOB</name>
<dbReference type="RefSeq" id="WP_377397705.1">
    <property type="nucleotide sequence ID" value="NZ_JBHTFQ010000001.1"/>
</dbReference>
<dbReference type="InterPro" id="IPR000595">
    <property type="entry name" value="cNMP-bd_dom"/>
</dbReference>